<accession>A0A6L6WVX2</accession>
<dbReference type="AlphaFoldDB" id="A0A6L6WVX2"/>
<dbReference type="RefSeq" id="WP_157164395.1">
    <property type="nucleotide sequence ID" value="NZ_WPNZ01000002.1"/>
</dbReference>
<proteinExistence type="predicted"/>
<dbReference type="EMBL" id="WPNZ01000002">
    <property type="protein sequence ID" value="MVO84131.1"/>
    <property type="molecule type" value="Genomic_DNA"/>
</dbReference>
<name>A0A6L6WVX2_9ACTN</name>
<dbReference type="Proteomes" id="UP000483802">
    <property type="component" value="Unassembled WGS sequence"/>
</dbReference>
<protein>
    <submittedName>
        <fullName evidence="1">Uncharacterized protein</fullName>
    </submittedName>
</protein>
<evidence type="ECO:0000313" key="1">
    <source>
        <dbReference type="EMBL" id="MVO84131.1"/>
    </source>
</evidence>
<evidence type="ECO:0000313" key="2">
    <source>
        <dbReference type="Proteomes" id="UP000483802"/>
    </source>
</evidence>
<reference evidence="1 2" key="1">
    <citation type="submission" date="2019-11" db="EMBL/GenBank/DDBJ databases">
        <title>Streptomyces typhae sp. nov., a novel endophytic actinomycete isolated from the root of cattail pollen (Typha angustifolia L.).</title>
        <authorList>
            <person name="Peng C."/>
        </authorList>
    </citation>
    <scope>NUCLEOTIDE SEQUENCE [LARGE SCALE GENOMIC DNA]</scope>
    <source>
        <strain evidence="2">p1417</strain>
    </source>
</reference>
<organism evidence="1 2">
    <name type="scientific">Streptomyces typhae</name>
    <dbReference type="NCBI Taxonomy" id="2681492"/>
    <lineage>
        <taxon>Bacteria</taxon>
        <taxon>Bacillati</taxon>
        <taxon>Actinomycetota</taxon>
        <taxon>Actinomycetes</taxon>
        <taxon>Kitasatosporales</taxon>
        <taxon>Streptomycetaceae</taxon>
        <taxon>Streptomyces</taxon>
    </lineage>
</organism>
<gene>
    <name evidence="1" type="ORF">GPA10_04935</name>
</gene>
<comment type="caution">
    <text evidence="1">The sequence shown here is derived from an EMBL/GenBank/DDBJ whole genome shotgun (WGS) entry which is preliminary data.</text>
</comment>
<sequence length="83" mass="8950">MPESLPSAMCLATSVYAALSVPVLLVPDDPQWPSVRELIETRAGDRLLVEAARARDTARDVRARAVQAAVLLLRLSARKGAAR</sequence>
<keyword evidence="2" id="KW-1185">Reference proteome</keyword>